<name>A0ABW1S344_9LACO</name>
<dbReference type="PANTHER" id="PTHR43479">
    <property type="entry name" value="ACREF/ENVCD OPERON REPRESSOR-RELATED"/>
    <property type="match status" value="1"/>
</dbReference>
<dbReference type="PANTHER" id="PTHR43479:SF11">
    <property type="entry name" value="ACREF_ENVCD OPERON REPRESSOR-RELATED"/>
    <property type="match status" value="1"/>
</dbReference>
<gene>
    <name evidence="4" type="ORF">ACFP5Y_12810</name>
</gene>
<dbReference type="InterPro" id="IPR050624">
    <property type="entry name" value="HTH-type_Tx_Regulator"/>
</dbReference>
<dbReference type="RefSeq" id="WP_379832524.1">
    <property type="nucleotide sequence ID" value="NZ_JBHSSC010000043.1"/>
</dbReference>
<dbReference type="EMBL" id="JBHSSC010000043">
    <property type="protein sequence ID" value="MFC6182109.1"/>
    <property type="molecule type" value="Genomic_DNA"/>
</dbReference>
<keyword evidence="5" id="KW-1185">Reference proteome</keyword>
<sequence length="179" mass="20966">MSPQEVKQQNLVAIYQALLQLMTQKPMAAISVTELCQAAKVSRSYFYRHYTTFDQIILAYQEQNMLHYLRQLPNQSQVSLADLMTHYFELTQTEVATTRLLIKNGKLDVLVQTFQTVFKLLIKQNRVSNPRGMHIFEEPYYYEFFSGAVVNVAVNWVQRDMPEPPKYLGQQIDHLAKYH</sequence>
<evidence type="ECO:0000313" key="4">
    <source>
        <dbReference type="EMBL" id="MFC6182109.1"/>
    </source>
</evidence>
<dbReference type="Gene3D" id="1.10.357.10">
    <property type="entry name" value="Tetracycline Repressor, domain 2"/>
    <property type="match status" value="1"/>
</dbReference>
<evidence type="ECO:0000259" key="3">
    <source>
        <dbReference type="PROSITE" id="PS50977"/>
    </source>
</evidence>
<evidence type="ECO:0000313" key="5">
    <source>
        <dbReference type="Proteomes" id="UP001596282"/>
    </source>
</evidence>
<feature type="domain" description="HTH tetR-type" evidence="3">
    <location>
        <begin position="8"/>
        <end position="68"/>
    </location>
</feature>
<evidence type="ECO:0000256" key="2">
    <source>
        <dbReference type="PROSITE-ProRule" id="PRU00335"/>
    </source>
</evidence>
<dbReference type="Pfam" id="PF00440">
    <property type="entry name" value="TetR_N"/>
    <property type="match status" value="1"/>
</dbReference>
<reference evidence="5" key="1">
    <citation type="journal article" date="2019" name="Int. J. Syst. Evol. Microbiol.">
        <title>The Global Catalogue of Microorganisms (GCM) 10K type strain sequencing project: providing services to taxonomists for standard genome sequencing and annotation.</title>
        <authorList>
            <consortium name="The Broad Institute Genomics Platform"/>
            <consortium name="The Broad Institute Genome Sequencing Center for Infectious Disease"/>
            <person name="Wu L."/>
            <person name="Ma J."/>
        </authorList>
    </citation>
    <scope>NUCLEOTIDE SEQUENCE [LARGE SCALE GENOMIC DNA]</scope>
    <source>
        <strain evidence="5">CCM 8933</strain>
    </source>
</reference>
<organism evidence="4 5">
    <name type="scientific">Lactiplantibacillus daowaiensis</name>
    <dbReference type="NCBI Taxonomy" id="2559918"/>
    <lineage>
        <taxon>Bacteria</taxon>
        <taxon>Bacillati</taxon>
        <taxon>Bacillota</taxon>
        <taxon>Bacilli</taxon>
        <taxon>Lactobacillales</taxon>
        <taxon>Lactobacillaceae</taxon>
        <taxon>Lactiplantibacillus</taxon>
    </lineage>
</organism>
<dbReference type="InterPro" id="IPR039532">
    <property type="entry name" value="TetR_C_Firmicutes"/>
</dbReference>
<evidence type="ECO:0000256" key="1">
    <source>
        <dbReference type="ARBA" id="ARBA00023125"/>
    </source>
</evidence>
<dbReference type="InterPro" id="IPR001647">
    <property type="entry name" value="HTH_TetR"/>
</dbReference>
<dbReference type="InterPro" id="IPR009057">
    <property type="entry name" value="Homeodomain-like_sf"/>
</dbReference>
<comment type="caution">
    <text evidence="4">The sequence shown here is derived from an EMBL/GenBank/DDBJ whole genome shotgun (WGS) entry which is preliminary data.</text>
</comment>
<accession>A0ABW1S344</accession>
<dbReference type="PROSITE" id="PS50977">
    <property type="entry name" value="HTH_TETR_2"/>
    <property type="match status" value="1"/>
</dbReference>
<keyword evidence="1 2" id="KW-0238">DNA-binding</keyword>
<proteinExistence type="predicted"/>
<dbReference type="Proteomes" id="UP001596282">
    <property type="component" value="Unassembled WGS sequence"/>
</dbReference>
<protein>
    <submittedName>
        <fullName evidence="4">TetR/AcrR family transcriptional regulator</fullName>
    </submittedName>
</protein>
<feature type="DNA-binding region" description="H-T-H motif" evidence="2">
    <location>
        <begin position="31"/>
        <end position="50"/>
    </location>
</feature>
<dbReference type="Pfam" id="PF14278">
    <property type="entry name" value="TetR_C_8"/>
    <property type="match status" value="1"/>
</dbReference>
<dbReference type="SUPFAM" id="SSF46689">
    <property type="entry name" value="Homeodomain-like"/>
    <property type="match status" value="1"/>
</dbReference>